<evidence type="ECO:0000313" key="2">
    <source>
        <dbReference type="EMBL" id="CAG6750783.1"/>
    </source>
</evidence>
<dbReference type="AlphaFoldDB" id="A0A8D8ZN26"/>
<proteinExistence type="predicted"/>
<name>A0A8D8ZN26_9HEMI</name>
<sequence length="103" mass="11895">MLPKSCTCGAAKRGAGFPNSYNYLTFHQFKELKEIICTLRKKHYLKFIILFLMTMFYFALVSNFYLMIIHNLQINFTIAALHKGPAGSKPLNVWEILRASFAK</sequence>
<evidence type="ECO:0000256" key="1">
    <source>
        <dbReference type="SAM" id="Phobius"/>
    </source>
</evidence>
<accession>A0A8D8ZN26</accession>
<protein>
    <submittedName>
        <fullName evidence="2">Uncharacterized protein</fullName>
    </submittedName>
</protein>
<dbReference type="EMBL" id="HBUF01527849">
    <property type="protein sequence ID" value="CAG6750783.1"/>
    <property type="molecule type" value="Transcribed_RNA"/>
</dbReference>
<organism evidence="2">
    <name type="scientific">Cacopsylla melanoneura</name>
    <dbReference type="NCBI Taxonomy" id="428564"/>
    <lineage>
        <taxon>Eukaryota</taxon>
        <taxon>Metazoa</taxon>
        <taxon>Ecdysozoa</taxon>
        <taxon>Arthropoda</taxon>
        <taxon>Hexapoda</taxon>
        <taxon>Insecta</taxon>
        <taxon>Pterygota</taxon>
        <taxon>Neoptera</taxon>
        <taxon>Paraneoptera</taxon>
        <taxon>Hemiptera</taxon>
        <taxon>Sternorrhyncha</taxon>
        <taxon>Psylloidea</taxon>
        <taxon>Psyllidae</taxon>
        <taxon>Psyllinae</taxon>
        <taxon>Cacopsylla</taxon>
    </lineage>
</organism>
<keyword evidence="1" id="KW-0812">Transmembrane</keyword>
<keyword evidence="1" id="KW-0472">Membrane</keyword>
<keyword evidence="1" id="KW-1133">Transmembrane helix</keyword>
<reference evidence="2" key="1">
    <citation type="submission" date="2021-05" db="EMBL/GenBank/DDBJ databases">
        <authorList>
            <person name="Alioto T."/>
            <person name="Alioto T."/>
            <person name="Gomez Garrido J."/>
        </authorList>
    </citation>
    <scope>NUCLEOTIDE SEQUENCE</scope>
</reference>
<feature type="transmembrane region" description="Helical" evidence="1">
    <location>
        <begin position="47"/>
        <end position="68"/>
    </location>
</feature>